<dbReference type="HOGENOM" id="CLU_081395_0_0_1"/>
<organism evidence="3">
    <name type="scientific">Anopheles darlingi</name>
    <name type="common">Mosquito</name>
    <dbReference type="NCBI Taxonomy" id="43151"/>
    <lineage>
        <taxon>Eukaryota</taxon>
        <taxon>Metazoa</taxon>
        <taxon>Ecdysozoa</taxon>
        <taxon>Arthropoda</taxon>
        <taxon>Hexapoda</taxon>
        <taxon>Insecta</taxon>
        <taxon>Pterygota</taxon>
        <taxon>Neoptera</taxon>
        <taxon>Endopterygota</taxon>
        <taxon>Diptera</taxon>
        <taxon>Nematocera</taxon>
        <taxon>Culicoidea</taxon>
        <taxon>Culicidae</taxon>
        <taxon>Anophelinae</taxon>
        <taxon>Anopheles</taxon>
    </lineage>
</organism>
<dbReference type="Proteomes" id="UP000000673">
    <property type="component" value="Unassembled WGS sequence"/>
</dbReference>
<dbReference type="Gene3D" id="1.20.940.10">
    <property type="entry name" value="Functional domain of the splicing factor Prp18"/>
    <property type="match status" value="1"/>
</dbReference>
<feature type="compositionally biased region" description="Polar residues" evidence="1">
    <location>
        <begin position="1"/>
        <end position="10"/>
    </location>
</feature>
<dbReference type="EMBL" id="ADMH02001456">
    <property type="protein sequence ID" value="ETN62515.1"/>
    <property type="molecule type" value="Genomic_DNA"/>
</dbReference>
<accession>W5JHY0</accession>
<evidence type="ECO:0000259" key="2">
    <source>
        <dbReference type="Pfam" id="PF07304"/>
    </source>
</evidence>
<gene>
    <name evidence="3" type="ORF">AND_005795</name>
</gene>
<dbReference type="PANTHER" id="PTHR18834">
    <property type="entry name" value="STEROID RECEPTOR RNA ACTIVATOR 1"/>
    <property type="match status" value="1"/>
</dbReference>
<sequence length="219" mass="23660">MTSSENYRSASKTHDPGWNDPPKVAAGAIEGIYTAPSQPKLLLNKRVAFPLQSGSKAVAPGPATAGGPPMMAGPPPSVGPPVTNRRNRPTSESSADQHEPTSASADREAQFCQIHSVLNECVERLDVNRQPEVQKRLKLLYEAWSGKKLEAGLEQYLYQFATALKEQDATRAGSVHRSIICDFGSKCTLWAPALRQLIFALPATDTVEQPSDSVIVNPI</sequence>
<dbReference type="InterPro" id="IPR040243">
    <property type="entry name" value="Steroid_recept_RNA_1"/>
</dbReference>
<reference evidence="3" key="2">
    <citation type="submission" date="2010-05" db="EMBL/GenBank/DDBJ databases">
        <authorList>
            <person name="Almeida L.G."/>
            <person name="Nicolas M.F."/>
            <person name="Souza R.C."/>
            <person name="Vasconcelos A.T.R."/>
        </authorList>
    </citation>
    <scope>NUCLEOTIDE SEQUENCE</scope>
</reference>
<evidence type="ECO:0000313" key="4">
    <source>
        <dbReference type="EnsemblMetazoa" id="ADAC005795-PA"/>
    </source>
</evidence>
<dbReference type="PANTHER" id="PTHR18834:SF2">
    <property type="entry name" value="STEROID RECEPTOR RNA ACTIVATOR 1"/>
    <property type="match status" value="1"/>
</dbReference>
<dbReference type="eggNOG" id="ENOG502RZ38">
    <property type="taxonomic scope" value="Eukaryota"/>
</dbReference>
<dbReference type="Pfam" id="PF07304">
    <property type="entry name" value="SRA1"/>
    <property type="match status" value="1"/>
</dbReference>
<reference evidence="3 5" key="1">
    <citation type="journal article" date="2010" name="BMC Genomics">
        <title>Combination of measures distinguishes pre-miRNAs from other stem-loops in the genome of the newly sequenced Anopheles darlingi.</title>
        <authorList>
            <person name="Mendes N.D."/>
            <person name="Freitas A.T."/>
            <person name="Vasconcelos A.T."/>
            <person name="Sagot M.F."/>
        </authorList>
    </citation>
    <scope>NUCLEOTIDE SEQUENCE</scope>
</reference>
<dbReference type="GO" id="GO:0006357">
    <property type="term" value="P:regulation of transcription by RNA polymerase II"/>
    <property type="evidence" value="ECO:0007669"/>
    <property type="project" value="InterPro"/>
</dbReference>
<reference evidence="3" key="3">
    <citation type="journal article" date="2013" name="Nucleic Acids Res.">
        <title>The genome of Anopheles darlingi, the main neotropical malaria vector.</title>
        <authorList>
            <person name="Marinotti O."/>
            <person name="Cerqueira G.C."/>
            <person name="de Almeida L.G."/>
            <person name="Ferro M.I."/>
            <person name="Loreto E.L."/>
            <person name="Zaha A."/>
            <person name="Teixeira S.M."/>
            <person name="Wespiser A.R."/>
            <person name="Almeida E Silva A."/>
            <person name="Schlindwein A.D."/>
            <person name="Pacheco A.C."/>
            <person name="Silva A.L."/>
            <person name="Graveley B.R."/>
            <person name="Walenz B.P."/>
            <person name="Lima Bde A."/>
            <person name="Ribeiro C.A."/>
            <person name="Nunes-Silva C.G."/>
            <person name="de Carvalho C.R."/>
            <person name="Soares C.M."/>
            <person name="de Menezes C.B."/>
            <person name="Matiolli C."/>
            <person name="Caffrey D."/>
            <person name="Araujo D.A."/>
            <person name="de Oliveira D.M."/>
            <person name="Golenbock D."/>
            <person name="Grisard E.C."/>
            <person name="Fantinatti-Garboggini F."/>
            <person name="de Carvalho F.M."/>
            <person name="Barcellos F.G."/>
            <person name="Prosdocimi F."/>
            <person name="May G."/>
            <person name="Azevedo Junior G.M."/>
            <person name="Guimaraes G.M."/>
            <person name="Goldman G.H."/>
            <person name="Padilha I.Q."/>
            <person name="Batista Jda S."/>
            <person name="Ferro J.A."/>
            <person name="Ribeiro J.M."/>
            <person name="Fietto J.L."/>
            <person name="Dabbas K.M."/>
            <person name="Cerdeira L."/>
            <person name="Agnez-Lima L.F."/>
            <person name="Brocchi M."/>
            <person name="de Carvalho M.O."/>
            <person name="Teixeira Mde M."/>
            <person name="Diniz Maia Mde M."/>
            <person name="Goldman M.H."/>
            <person name="Cruz Schneider M.P."/>
            <person name="Felipe M.S."/>
            <person name="Hungria M."/>
            <person name="Nicolas M.F."/>
            <person name="Pereira M."/>
            <person name="Montes M.A."/>
            <person name="Cantao M.E."/>
            <person name="Vincentz M."/>
            <person name="Rafael M.S."/>
            <person name="Silverman N."/>
            <person name="Stoco P.H."/>
            <person name="Souza R.C."/>
            <person name="Vicentini R."/>
            <person name="Gazzinelli R.T."/>
            <person name="Neves Rde O."/>
            <person name="Silva R."/>
            <person name="Astolfi-Filho S."/>
            <person name="Maciel T.E."/>
            <person name="Urmenyi T.P."/>
            <person name="Tadei W.P."/>
            <person name="Camargo E.P."/>
            <person name="de Vasconcelos A.T."/>
        </authorList>
    </citation>
    <scope>NUCLEOTIDE SEQUENCE</scope>
</reference>
<reference evidence="4" key="4">
    <citation type="submission" date="2015-06" db="UniProtKB">
        <authorList>
            <consortium name="EnsemblMetazoa"/>
        </authorList>
    </citation>
    <scope>IDENTIFICATION</scope>
</reference>
<keyword evidence="5" id="KW-1185">Reference proteome</keyword>
<dbReference type="STRING" id="43151.W5JHY0"/>
<evidence type="ECO:0000313" key="3">
    <source>
        <dbReference type="EMBL" id="ETN62515.1"/>
    </source>
</evidence>
<protein>
    <recommendedName>
        <fullName evidence="2">SRA1/Sec31 domain-containing protein</fullName>
    </recommendedName>
</protein>
<proteinExistence type="predicted"/>
<feature type="domain" description="SRA1/Sec31" evidence="2">
    <location>
        <begin position="71"/>
        <end position="198"/>
    </location>
</feature>
<dbReference type="InterPro" id="IPR009917">
    <property type="entry name" value="SRA1/Sec31"/>
</dbReference>
<evidence type="ECO:0000313" key="5">
    <source>
        <dbReference type="Proteomes" id="UP000000673"/>
    </source>
</evidence>
<name>W5JHY0_ANODA</name>
<dbReference type="EnsemblMetazoa" id="ADAC005795-RA">
    <property type="protein sequence ID" value="ADAC005795-PA"/>
    <property type="gene ID" value="ADAC005795"/>
</dbReference>
<feature type="region of interest" description="Disordered" evidence="1">
    <location>
        <begin position="1"/>
        <end position="24"/>
    </location>
</feature>
<dbReference type="GO" id="GO:0003713">
    <property type="term" value="F:transcription coactivator activity"/>
    <property type="evidence" value="ECO:0007669"/>
    <property type="project" value="InterPro"/>
</dbReference>
<dbReference type="GO" id="GO:0005634">
    <property type="term" value="C:nucleus"/>
    <property type="evidence" value="ECO:0007669"/>
    <property type="project" value="TreeGrafter"/>
</dbReference>
<feature type="compositionally biased region" description="Basic and acidic residues" evidence="1">
    <location>
        <begin position="95"/>
        <end position="106"/>
    </location>
</feature>
<dbReference type="AlphaFoldDB" id="W5JHY0"/>
<dbReference type="VEuPathDB" id="VectorBase:ADAR2_004148"/>
<evidence type="ECO:0000256" key="1">
    <source>
        <dbReference type="SAM" id="MobiDB-lite"/>
    </source>
</evidence>
<feature type="region of interest" description="Disordered" evidence="1">
    <location>
        <begin position="54"/>
        <end position="106"/>
    </location>
</feature>
<dbReference type="OMA" id="PRNFLNK"/>
<dbReference type="VEuPathDB" id="VectorBase:ADAC005795"/>
<feature type="compositionally biased region" description="Low complexity" evidence="1">
    <location>
        <begin position="57"/>
        <end position="70"/>
    </location>
</feature>